<name>W6YBD8_COCC2</name>
<dbReference type="InterPro" id="IPR013217">
    <property type="entry name" value="Methyltransf_12"/>
</dbReference>
<dbReference type="InterPro" id="IPR013149">
    <property type="entry name" value="ADH-like_C"/>
</dbReference>
<dbReference type="InterPro" id="IPR020843">
    <property type="entry name" value="ER"/>
</dbReference>
<dbReference type="Gene3D" id="3.90.180.10">
    <property type="entry name" value="Medium-chain alcohol dehydrogenases, catalytic domain"/>
    <property type="match status" value="1"/>
</dbReference>
<dbReference type="Pfam" id="PF00107">
    <property type="entry name" value="ADH_zinc_N"/>
    <property type="match status" value="1"/>
</dbReference>
<dbReference type="Proteomes" id="UP000053841">
    <property type="component" value="Unassembled WGS sequence"/>
</dbReference>
<evidence type="ECO:0000313" key="4">
    <source>
        <dbReference type="Proteomes" id="UP000053841"/>
    </source>
</evidence>
<dbReference type="InterPro" id="IPR029063">
    <property type="entry name" value="SAM-dependent_MTases_sf"/>
</dbReference>
<dbReference type="Gene3D" id="3.40.50.720">
    <property type="entry name" value="NAD(P)-binding Rossmann-like Domain"/>
    <property type="match status" value="1"/>
</dbReference>
<dbReference type="CDD" id="cd02440">
    <property type="entry name" value="AdoMet_MTases"/>
    <property type="match status" value="1"/>
</dbReference>
<sequence length="1175" mass="131351">MILEALRQVDETDEKQFIIEDMVISSVLLLKEEVEIFLVLRRSELGNERNGNRVWEFSISTAQNGLSTQYVKGRAYTSLATMELPWKESCERKSWEYQSLTPTNWYDELVAKRSIRIGGCFLSARDLHQNESFLPVSVDRIVIANSQEQDCMIELRSKSDFLGSNQFHASTFMSDSDHNIAFIDGICYKRLPKPDDLGRSKDSTSFWRLAWVDDYDGLTKTNESVYLPPEDYRPKIYDYSRHRLSQLAQMWVVQFAVKHPDLLKKSPASKQHERYVEWMNWLLETVKIKNPSIYRMSQEDRAIAIETERAVSDSGIKLSWEIYGHLPKLMNDTRSAIEIIIESGLLSHHYETQLVYEKFERLVDLLGLRDPSMEILEIGAGTGSATQHVLKSLSSDGIQKYRSYTFTDISPSFFEAAAAKFSQYPDMGYKVYNMERSPEEQELKPSSFDLVIASCVVHVTNIVNVLKSIRRLLKPEGRLLLLELTAEHHDINFTLGLFPGVFDGYEEGRKRHPFLTPEQWHQVLPQAVFTVPEVCVNDVPEEWFAFSVLTARAIESANITPLEATHPLLMVSLDDHSTSLSRRVHFHAQQRGSIANYTSLESFSDADLMTCTRETTLIVLGELKPGLGNDSYDPMLSKLEEAVFECNSVLRVTRRGASWDVIQGNSVSTSPLKLEEAGSLQLSSRSHGNSAELGFEMCSDDTHELTNGLLEIDVKAFGLNMDTYQGLSGSQATNMPSSEITGVVTAVADDVTSFAVGDRIFGLWPGRFENKVRVPAIFCQKARHDDSFEMAATMSLAYCTAWHAIVETAQTQPGEIILIQSATGAVGLAAINIARSIGAKVYATVGTEAKRDMLIDSGVPARNMFSSRDISAAKEMEDATAGYGFDVILNVSSGVYLQNVSWPLVASFGRFVELRQSKNALIQGGAPAMKKLSEDATFIQIDIIGLCRKKPQVITRIMTAIGTRYRDGIFASLPHTTLPISLIKEALSDFARFEHIGKLVLRYSGTDVVPVFPSLKFTEFREDGSYLVIGPLTTIAIEFIHCMIRKGVRRLVFLGSRRSLGTDNVFIDGLTAAGISVTCVHGSAANINDVRHAMSSRIFRIIELTGLHGPEGPDEKTAYSEDDREVTEKANALANLHSVSLEKGYELDFFSILTSTLPTSQTMDTSFGLAANRFY</sequence>
<dbReference type="SUPFAM" id="SSF51735">
    <property type="entry name" value="NAD(P)-binding Rossmann-fold domains"/>
    <property type="match status" value="1"/>
</dbReference>
<dbReference type="InterPro" id="IPR011032">
    <property type="entry name" value="GroES-like_sf"/>
</dbReference>
<dbReference type="Pfam" id="PF08659">
    <property type="entry name" value="KR"/>
    <property type="match status" value="1"/>
</dbReference>
<reference evidence="3 4" key="1">
    <citation type="journal article" date="2013" name="PLoS Genet.">
        <title>Comparative genome structure, secondary metabolite, and effector coding capacity across Cochliobolus pathogens.</title>
        <authorList>
            <person name="Condon B.J."/>
            <person name="Leng Y."/>
            <person name="Wu D."/>
            <person name="Bushley K.E."/>
            <person name="Ohm R.A."/>
            <person name="Otillar R."/>
            <person name="Martin J."/>
            <person name="Schackwitz W."/>
            <person name="Grimwood J."/>
            <person name="MohdZainudin N."/>
            <person name="Xue C."/>
            <person name="Wang R."/>
            <person name="Manning V.A."/>
            <person name="Dhillon B."/>
            <person name="Tu Z.J."/>
            <person name="Steffenson B.J."/>
            <person name="Salamov A."/>
            <person name="Sun H."/>
            <person name="Lowry S."/>
            <person name="LaButti K."/>
            <person name="Han J."/>
            <person name="Copeland A."/>
            <person name="Lindquist E."/>
            <person name="Barry K."/>
            <person name="Schmutz J."/>
            <person name="Baker S.E."/>
            <person name="Ciuffetti L.M."/>
            <person name="Grigoriev I.V."/>
            <person name="Zhong S."/>
            <person name="Turgeon B.G."/>
        </authorList>
    </citation>
    <scope>NUCLEOTIDE SEQUENCE [LARGE SCALE GENOMIC DNA]</scope>
    <source>
        <strain evidence="3 4">26-R-13</strain>
    </source>
</reference>
<dbReference type="InterPro" id="IPR013968">
    <property type="entry name" value="PKS_KR"/>
</dbReference>
<keyword evidence="4" id="KW-1185">Reference proteome</keyword>
<accession>W6YBD8</accession>
<gene>
    <name evidence="3" type="ORF">COCCADRAFT_23538</name>
</gene>
<dbReference type="CDD" id="cd05195">
    <property type="entry name" value="enoyl_red"/>
    <property type="match status" value="1"/>
</dbReference>
<evidence type="ECO:0000313" key="3">
    <source>
        <dbReference type="EMBL" id="EUC36772.1"/>
    </source>
</evidence>
<dbReference type="OrthoDB" id="329835at2759"/>
<dbReference type="InterPro" id="IPR036291">
    <property type="entry name" value="NAD(P)-bd_dom_sf"/>
</dbReference>
<dbReference type="KEGG" id="bze:COCCADRAFT_23538"/>
<dbReference type="RefSeq" id="XP_007708920.1">
    <property type="nucleotide sequence ID" value="XM_007710730.1"/>
</dbReference>
<dbReference type="GeneID" id="19145428"/>
<dbReference type="EMBL" id="KI964558">
    <property type="protein sequence ID" value="EUC36772.1"/>
    <property type="molecule type" value="Genomic_DNA"/>
</dbReference>
<protein>
    <recommendedName>
        <fullName evidence="2">Enoyl reductase (ER) domain-containing protein</fullName>
    </recommendedName>
</protein>
<dbReference type="Gene3D" id="3.40.50.150">
    <property type="entry name" value="Vaccinia Virus protein VP39"/>
    <property type="match status" value="1"/>
</dbReference>
<dbReference type="STRING" id="930089.W6YBD8"/>
<dbReference type="GO" id="GO:0016491">
    <property type="term" value="F:oxidoreductase activity"/>
    <property type="evidence" value="ECO:0007669"/>
    <property type="project" value="InterPro"/>
</dbReference>
<dbReference type="SUPFAM" id="SSF53335">
    <property type="entry name" value="S-adenosyl-L-methionine-dependent methyltransferases"/>
    <property type="match status" value="1"/>
</dbReference>
<evidence type="ECO:0000259" key="2">
    <source>
        <dbReference type="SMART" id="SM00829"/>
    </source>
</evidence>
<dbReference type="HOGENOM" id="CLU_273629_0_0_1"/>
<dbReference type="AlphaFoldDB" id="W6YBD8"/>
<dbReference type="eggNOG" id="KOG1202">
    <property type="taxonomic scope" value="Eukaryota"/>
</dbReference>
<dbReference type="SUPFAM" id="SSF50129">
    <property type="entry name" value="GroES-like"/>
    <property type="match status" value="1"/>
</dbReference>
<dbReference type="GO" id="GO:0016740">
    <property type="term" value="F:transferase activity"/>
    <property type="evidence" value="ECO:0007669"/>
    <property type="project" value="UniProtKB-KW"/>
</dbReference>
<organism evidence="3 4">
    <name type="scientific">Cochliobolus carbonum (strain 26-R-13)</name>
    <name type="common">Maize leaf spot fungus</name>
    <name type="synonym">Bipolaris zeicola</name>
    <dbReference type="NCBI Taxonomy" id="930089"/>
    <lineage>
        <taxon>Eukaryota</taxon>
        <taxon>Fungi</taxon>
        <taxon>Dikarya</taxon>
        <taxon>Ascomycota</taxon>
        <taxon>Pezizomycotina</taxon>
        <taxon>Dothideomycetes</taxon>
        <taxon>Pleosporomycetidae</taxon>
        <taxon>Pleosporales</taxon>
        <taxon>Pleosporineae</taxon>
        <taxon>Pleosporaceae</taxon>
        <taxon>Bipolaris</taxon>
    </lineage>
</organism>
<dbReference type="SMART" id="SM00829">
    <property type="entry name" value="PKS_ER"/>
    <property type="match status" value="1"/>
</dbReference>
<evidence type="ECO:0000256" key="1">
    <source>
        <dbReference type="ARBA" id="ARBA00022679"/>
    </source>
</evidence>
<dbReference type="PANTHER" id="PTHR45681:SF6">
    <property type="entry name" value="POLYKETIDE SYNTHASE 37"/>
    <property type="match status" value="1"/>
</dbReference>
<dbReference type="InterPro" id="IPR050444">
    <property type="entry name" value="Polyketide_Synthase"/>
</dbReference>
<keyword evidence="1" id="KW-0808">Transferase</keyword>
<feature type="domain" description="Enoyl reductase (ER)" evidence="2">
    <location>
        <begin position="688"/>
        <end position="1001"/>
    </location>
</feature>
<proteinExistence type="predicted"/>
<dbReference type="PANTHER" id="PTHR45681">
    <property type="entry name" value="POLYKETIDE SYNTHASE 44-RELATED"/>
    <property type="match status" value="1"/>
</dbReference>
<dbReference type="Pfam" id="PF08242">
    <property type="entry name" value="Methyltransf_12"/>
    <property type="match status" value="1"/>
</dbReference>